<dbReference type="RefSeq" id="WP_140838154.1">
    <property type="nucleotide sequence ID" value="NZ_RCZI01000001.1"/>
</dbReference>
<evidence type="ECO:0000313" key="2">
    <source>
        <dbReference type="Proteomes" id="UP000319212"/>
    </source>
</evidence>
<organism evidence="1 2">
    <name type="scientific">Variovorax guangxiensis</name>
    <dbReference type="NCBI Taxonomy" id="1775474"/>
    <lineage>
        <taxon>Bacteria</taxon>
        <taxon>Pseudomonadati</taxon>
        <taxon>Pseudomonadota</taxon>
        <taxon>Betaproteobacteria</taxon>
        <taxon>Burkholderiales</taxon>
        <taxon>Comamonadaceae</taxon>
        <taxon>Variovorax</taxon>
    </lineage>
</organism>
<comment type="caution">
    <text evidence="1">The sequence shown here is derived from an EMBL/GenBank/DDBJ whole genome shotgun (WGS) entry which is preliminary data.</text>
</comment>
<name>A0A502DXJ2_9BURK</name>
<sequence>MITAARAVLANWKLIGIAVLLGLLGLQTVRVADGKADLANERATRAAETSERNRIALRESERVAGLQLNHAAQQQEIFDVYESRLKTLQDRRNVDAADAQRVRQQLTTFAARDREAARTDPTACERVADRSAVLADVAAEGRDLLAEGRRVVQSRDAEVRLLLGILRNDRVLMTPTSVRERNGAEP</sequence>
<dbReference type="EMBL" id="RCZI01000001">
    <property type="protein sequence ID" value="TPG30268.1"/>
    <property type="molecule type" value="Genomic_DNA"/>
</dbReference>
<protein>
    <submittedName>
        <fullName evidence="1">Uncharacterized protein</fullName>
    </submittedName>
</protein>
<accession>A0A502DXJ2</accession>
<dbReference type="AlphaFoldDB" id="A0A502DXJ2"/>
<reference evidence="1 2" key="1">
    <citation type="journal article" date="2019" name="Environ. Microbiol.">
        <title>Species interactions and distinct microbial communities in high Arctic permafrost affected cryosols are associated with the CH4 and CO2 gas fluxes.</title>
        <authorList>
            <person name="Altshuler I."/>
            <person name="Hamel J."/>
            <person name="Turney S."/>
            <person name="Magnuson E."/>
            <person name="Levesque R."/>
            <person name="Greer C."/>
            <person name="Whyte L.G."/>
        </authorList>
    </citation>
    <scope>NUCLEOTIDE SEQUENCE [LARGE SCALE GENOMIC DNA]</scope>
    <source>
        <strain evidence="1 2">S06.C</strain>
    </source>
</reference>
<dbReference type="OrthoDB" id="9983646at2"/>
<dbReference type="Proteomes" id="UP000319212">
    <property type="component" value="Unassembled WGS sequence"/>
</dbReference>
<evidence type="ECO:0000313" key="1">
    <source>
        <dbReference type="EMBL" id="TPG30268.1"/>
    </source>
</evidence>
<proteinExistence type="predicted"/>
<gene>
    <name evidence="1" type="ORF">EAH82_01870</name>
</gene>